<gene>
    <name evidence="2" type="ORF">PHMEG_0004247</name>
</gene>
<proteinExistence type="predicted"/>
<evidence type="ECO:0000256" key="1">
    <source>
        <dbReference type="SAM" id="MobiDB-lite"/>
    </source>
</evidence>
<dbReference type="AlphaFoldDB" id="A0A225WU65"/>
<protein>
    <submittedName>
        <fullName evidence="2">Uncharacterized protein</fullName>
    </submittedName>
</protein>
<comment type="caution">
    <text evidence="2">The sequence shown here is derived from an EMBL/GenBank/DDBJ whole genome shotgun (WGS) entry which is preliminary data.</text>
</comment>
<sequence>MKGPNGCGPWPEQSAITGSLGVATPRHSFRKDHDMPRRRYVKRNHTAATVTENALFGSILGGKVEKYSDQPVRMRANGGLADVVQSSKSSVWMSKPPFETYSDIQTWSPTHYQVVGGAITFLVRRKSPATFDRRDGDDDPFCCYTWVNNHILVKEDTRKRLHFTPARHLSVLEPRAINEKNFSEWSARARVLDLDWDTPIRLTNDVKRGIDVNRWKNGSPLFIDEFHEDQAPRCTSKSLRQCLGAAVHVYMDACNTGLCALHPATYQFLRVKFDPPSSL</sequence>
<evidence type="ECO:0000313" key="3">
    <source>
        <dbReference type="Proteomes" id="UP000198211"/>
    </source>
</evidence>
<reference evidence="3" key="1">
    <citation type="submission" date="2017-03" db="EMBL/GenBank/DDBJ databases">
        <title>Phytopthora megakarya and P. palmivora, two closely related causual agents of cacao black pod achieved similar genome size and gene model numbers by different mechanisms.</title>
        <authorList>
            <person name="Ali S."/>
            <person name="Shao J."/>
            <person name="Larry D.J."/>
            <person name="Kronmiller B."/>
            <person name="Shen D."/>
            <person name="Strem M.D."/>
            <person name="Melnick R.L."/>
            <person name="Guiltinan M.J."/>
            <person name="Tyler B.M."/>
            <person name="Meinhardt L.W."/>
            <person name="Bailey B.A."/>
        </authorList>
    </citation>
    <scope>NUCLEOTIDE SEQUENCE [LARGE SCALE GENOMIC DNA]</scope>
    <source>
        <strain evidence="3">zdho120</strain>
    </source>
</reference>
<dbReference type="Proteomes" id="UP000198211">
    <property type="component" value="Unassembled WGS sequence"/>
</dbReference>
<feature type="region of interest" description="Disordered" evidence="1">
    <location>
        <begin position="1"/>
        <end position="30"/>
    </location>
</feature>
<evidence type="ECO:0000313" key="2">
    <source>
        <dbReference type="EMBL" id="OWZ21222.1"/>
    </source>
</evidence>
<dbReference type="EMBL" id="NBNE01000245">
    <property type="protein sequence ID" value="OWZ21222.1"/>
    <property type="molecule type" value="Genomic_DNA"/>
</dbReference>
<organism evidence="2 3">
    <name type="scientific">Phytophthora megakarya</name>
    <dbReference type="NCBI Taxonomy" id="4795"/>
    <lineage>
        <taxon>Eukaryota</taxon>
        <taxon>Sar</taxon>
        <taxon>Stramenopiles</taxon>
        <taxon>Oomycota</taxon>
        <taxon>Peronosporomycetes</taxon>
        <taxon>Peronosporales</taxon>
        <taxon>Peronosporaceae</taxon>
        <taxon>Phytophthora</taxon>
    </lineage>
</organism>
<accession>A0A225WU65</accession>
<name>A0A225WU65_9STRA</name>
<keyword evidence="3" id="KW-1185">Reference proteome</keyword>